<dbReference type="SUPFAM" id="SSF51905">
    <property type="entry name" value="FAD/NAD(P)-binding domain"/>
    <property type="match status" value="1"/>
</dbReference>
<sequence>VCLKALAQTTFDKRCLVLPSQSVPSTVDVVVVGAGLLGMLTAQRCTSAGFSVAVLEQRPVIGGIWSMYANSTSQVNSSEGGYCIKDLLQEEEDGSHDNRDHSTAAEVLKDLAKLGDQLKQHIFTSVKVMKILGEQGSYTVLFEN</sequence>
<dbReference type="Pfam" id="PF13450">
    <property type="entry name" value="NAD_binding_8"/>
    <property type="match status" value="1"/>
</dbReference>
<reference evidence="1 2" key="1">
    <citation type="submission" date="2024-02" db="EMBL/GenBank/DDBJ databases">
        <authorList>
            <person name="Chen Y."/>
            <person name="Shah S."/>
            <person name="Dougan E. K."/>
            <person name="Thang M."/>
            <person name="Chan C."/>
        </authorList>
    </citation>
    <scope>NUCLEOTIDE SEQUENCE [LARGE SCALE GENOMIC DNA]</scope>
</reference>
<name>A0ABP0IUR3_9DINO</name>
<feature type="non-terminal residue" evidence="1">
    <location>
        <position position="144"/>
    </location>
</feature>
<dbReference type="Proteomes" id="UP001642484">
    <property type="component" value="Unassembled WGS sequence"/>
</dbReference>
<protein>
    <submittedName>
        <fullName evidence="1">Uncharacterized protein</fullName>
    </submittedName>
</protein>
<evidence type="ECO:0000313" key="1">
    <source>
        <dbReference type="EMBL" id="CAK9005822.1"/>
    </source>
</evidence>
<dbReference type="Gene3D" id="3.50.50.60">
    <property type="entry name" value="FAD/NAD(P)-binding domain"/>
    <property type="match status" value="1"/>
</dbReference>
<proteinExistence type="predicted"/>
<evidence type="ECO:0000313" key="2">
    <source>
        <dbReference type="Proteomes" id="UP001642484"/>
    </source>
</evidence>
<organism evidence="1 2">
    <name type="scientific">Durusdinium trenchii</name>
    <dbReference type="NCBI Taxonomy" id="1381693"/>
    <lineage>
        <taxon>Eukaryota</taxon>
        <taxon>Sar</taxon>
        <taxon>Alveolata</taxon>
        <taxon>Dinophyceae</taxon>
        <taxon>Suessiales</taxon>
        <taxon>Symbiodiniaceae</taxon>
        <taxon>Durusdinium</taxon>
    </lineage>
</organism>
<keyword evidence="2" id="KW-1185">Reference proteome</keyword>
<comment type="caution">
    <text evidence="1">The sequence shown here is derived from an EMBL/GenBank/DDBJ whole genome shotgun (WGS) entry which is preliminary data.</text>
</comment>
<gene>
    <name evidence="1" type="ORF">CCMP2556_LOCUS8213</name>
</gene>
<dbReference type="EMBL" id="CAXAMN010003704">
    <property type="protein sequence ID" value="CAK9005822.1"/>
    <property type="molecule type" value="Genomic_DNA"/>
</dbReference>
<dbReference type="InterPro" id="IPR036188">
    <property type="entry name" value="FAD/NAD-bd_sf"/>
</dbReference>
<feature type="non-terminal residue" evidence="1">
    <location>
        <position position="1"/>
    </location>
</feature>
<accession>A0ABP0IUR3</accession>